<evidence type="ECO:0000313" key="6">
    <source>
        <dbReference type="Proteomes" id="UP000606115"/>
    </source>
</evidence>
<dbReference type="InterPro" id="IPR016162">
    <property type="entry name" value="Ald_DH_N"/>
</dbReference>
<dbReference type="Pfam" id="PF00171">
    <property type="entry name" value="Aldedh"/>
    <property type="match status" value="1"/>
</dbReference>
<dbReference type="InterPro" id="IPR016160">
    <property type="entry name" value="Ald_DH_CS_CYS"/>
</dbReference>
<feature type="active site" evidence="2">
    <location>
        <position position="271"/>
    </location>
</feature>
<gene>
    <name evidence="5" type="ORF">GCM10007173_06940</name>
</gene>
<dbReference type="Proteomes" id="UP000606115">
    <property type="component" value="Unassembled WGS sequence"/>
</dbReference>
<dbReference type="Gene3D" id="3.40.309.10">
    <property type="entry name" value="Aldehyde Dehydrogenase, Chain A, domain 2"/>
    <property type="match status" value="1"/>
</dbReference>
<name>A0ABQ2D9T5_9MICC</name>
<accession>A0ABQ2D9T5</accession>
<keyword evidence="1 3" id="KW-0560">Oxidoreductase</keyword>
<dbReference type="Gene3D" id="3.40.605.10">
    <property type="entry name" value="Aldehyde Dehydrogenase, Chain A, domain 1"/>
    <property type="match status" value="1"/>
</dbReference>
<organism evidence="5 6">
    <name type="scientific">Glutamicibacter ardleyensis</name>
    <dbReference type="NCBI Taxonomy" id="225894"/>
    <lineage>
        <taxon>Bacteria</taxon>
        <taxon>Bacillati</taxon>
        <taxon>Actinomycetota</taxon>
        <taxon>Actinomycetes</taxon>
        <taxon>Micrococcales</taxon>
        <taxon>Micrococcaceae</taxon>
        <taxon>Glutamicibacter</taxon>
    </lineage>
</organism>
<evidence type="ECO:0000256" key="3">
    <source>
        <dbReference type="RuleBase" id="RU003345"/>
    </source>
</evidence>
<evidence type="ECO:0000256" key="2">
    <source>
        <dbReference type="PROSITE-ProRule" id="PRU10007"/>
    </source>
</evidence>
<reference evidence="6" key="1">
    <citation type="journal article" date="2019" name="Int. J. Syst. Evol. Microbiol.">
        <title>The Global Catalogue of Microorganisms (GCM) 10K type strain sequencing project: providing services to taxonomists for standard genome sequencing and annotation.</title>
        <authorList>
            <consortium name="The Broad Institute Genomics Platform"/>
            <consortium name="The Broad Institute Genome Sequencing Center for Infectious Disease"/>
            <person name="Wu L."/>
            <person name="Ma J."/>
        </authorList>
    </citation>
    <scope>NUCLEOTIDE SEQUENCE [LARGE SCALE GENOMIC DNA]</scope>
    <source>
        <strain evidence="6">CGMCC 1.3685</strain>
    </source>
</reference>
<dbReference type="RefSeq" id="WP_188683704.1">
    <property type="nucleotide sequence ID" value="NZ_BMKX01000001.1"/>
</dbReference>
<dbReference type="InterPro" id="IPR016163">
    <property type="entry name" value="Ald_DH_C"/>
</dbReference>
<evidence type="ECO:0000259" key="4">
    <source>
        <dbReference type="Pfam" id="PF00171"/>
    </source>
</evidence>
<protein>
    <submittedName>
        <fullName evidence="5">Aldehyde dehydrogenase</fullName>
    </submittedName>
</protein>
<dbReference type="InterPro" id="IPR029510">
    <property type="entry name" value="Ald_DH_CS_GLU"/>
</dbReference>
<dbReference type="InterPro" id="IPR015590">
    <property type="entry name" value="Aldehyde_DH_dom"/>
</dbReference>
<dbReference type="PROSITE" id="PS00687">
    <property type="entry name" value="ALDEHYDE_DEHYDR_GLU"/>
    <property type="match status" value="1"/>
</dbReference>
<feature type="domain" description="Aldehyde dehydrogenase" evidence="4">
    <location>
        <begin position="38"/>
        <end position="497"/>
    </location>
</feature>
<comment type="caution">
    <text evidence="5">The sequence shown here is derived from an EMBL/GenBank/DDBJ whole genome shotgun (WGS) entry which is preliminary data.</text>
</comment>
<dbReference type="InterPro" id="IPR016161">
    <property type="entry name" value="Ald_DH/histidinol_DH"/>
</dbReference>
<sequence length="502" mass="52788">MSAIETAITPMADLLREKLASAPLPLFINGESTQGGGDQLEVTDPSTSKLLAMTNAATAEDVDNAVSSARQAFTSGPWAEFTPAQRQRALHRFADALEENLEELATLESLNCGKPYNVARFGELPMGIEILRYHAGWATKLNGETREVSLPGTWHAYTLRQPLGVAGLIVPWNVPFTIAMSKIAPALAAGCTVVLKPAELTPLTAVRLAQIAFESGIPAGVLNVVQGLGPVAGQALADHPDVDKVSFTGSTAVGKRLLASAAGNLKRLSLELGGKSPVVIYPDADLATAIPGAAMSIFANSGQVCAAGSRLYVHEDVADKVIEGIAEFAKSMKIGSGLDSATQLGPLVSEMQRERVLGYIAAGIADGAELVTGGEKAAGEGFFIQPTVLKNVTPEMTVSTEEIFGPVLSVSTFSDEDSLADVLRRANDNDYGLNSIIFSQDISRALMFAKKIQAGNVRVNTGSGMDANMPFGGFKQSGWGHENGREGIEAYTSLKSVTVKID</sequence>
<evidence type="ECO:0000256" key="1">
    <source>
        <dbReference type="ARBA" id="ARBA00023002"/>
    </source>
</evidence>
<dbReference type="SUPFAM" id="SSF53720">
    <property type="entry name" value="ALDH-like"/>
    <property type="match status" value="1"/>
</dbReference>
<evidence type="ECO:0000313" key="5">
    <source>
        <dbReference type="EMBL" id="GGJ50989.1"/>
    </source>
</evidence>
<proteinExistence type="inferred from homology"/>
<dbReference type="PANTHER" id="PTHR11699">
    <property type="entry name" value="ALDEHYDE DEHYDROGENASE-RELATED"/>
    <property type="match status" value="1"/>
</dbReference>
<keyword evidence="6" id="KW-1185">Reference proteome</keyword>
<comment type="similarity">
    <text evidence="3">Belongs to the aldehyde dehydrogenase family.</text>
</comment>
<dbReference type="PROSITE" id="PS00070">
    <property type="entry name" value="ALDEHYDE_DEHYDR_CYS"/>
    <property type="match status" value="1"/>
</dbReference>
<dbReference type="EMBL" id="BMKX01000001">
    <property type="protein sequence ID" value="GGJ50989.1"/>
    <property type="molecule type" value="Genomic_DNA"/>
</dbReference>
<dbReference type="GeneID" id="303303087"/>